<evidence type="ECO:0000256" key="2">
    <source>
        <dbReference type="ARBA" id="ARBA00004613"/>
    </source>
</evidence>
<dbReference type="Proteomes" id="UP000261340">
    <property type="component" value="Unplaced"/>
</dbReference>
<dbReference type="AlphaFoldDB" id="A0A3Q0T419"/>
<dbReference type="Ensembl" id="ENSACIT00000027588.1">
    <property type="protein sequence ID" value="ENSACIP00000026880.1"/>
    <property type="gene ID" value="ENSACIG00000020815.1"/>
</dbReference>
<dbReference type="GO" id="GO:0005154">
    <property type="term" value="F:epidermal growth factor receptor binding"/>
    <property type="evidence" value="ECO:0007669"/>
    <property type="project" value="TreeGrafter"/>
</dbReference>
<evidence type="ECO:0000256" key="5">
    <source>
        <dbReference type="ARBA" id="ARBA00022692"/>
    </source>
</evidence>
<evidence type="ECO:0000256" key="10">
    <source>
        <dbReference type="ARBA" id="ARBA00023157"/>
    </source>
</evidence>
<keyword evidence="7 13" id="KW-1133">Transmembrane helix</keyword>
<dbReference type="PROSITE" id="PS01186">
    <property type="entry name" value="EGF_2"/>
    <property type="match status" value="1"/>
</dbReference>
<evidence type="ECO:0000256" key="8">
    <source>
        <dbReference type="ARBA" id="ARBA00023030"/>
    </source>
</evidence>
<evidence type="ECO:0000259" key="14">
    <source>
        <dbReference type="PROSITE" id="PS50026"/>
    </source>
</evidence>
<dbReference type="GO" id="GO:0008083">
    <property type="term" value="F:growth factor activity"/>
    <property type="evidence" value="ECO:0007669"/>
    <property type="project" value="UniProtKB-KW"/>
</dbReference>
<evidence type="ECO:0000256" key="6">
    <source>
        <dbReference type="ARBA" id="ARBA00022729"/>
    </source>
</evidence>
<dbReference type="GO" id="GO:0005615">
    <property type="term" value="C:extracellular space"/>
    <property type="evidence" value="ECO:0007669"/>
    <property type="project" value="TreeGrafter"/>
</dbReference>
<feature type="domain" description="EGF-like" evidence="14">
    <location>
        <begin position="59"/>
        <end position="100"/>
    </location>
</feature>
<comment type="subcellular location">
    <subcellularLocation>
        <location evidence="1">Membrane</location>
        <topology evidence="1">Single-pass type I membrane protein</topology>
    </subcellularLocation>
    <subcellularLocation>
        <location evidence="2">Secreted</location>
    </subcellularLocation>
</comment>
<reference evidence="15" key="1">
    <citation type="submission" date="2025-08" db="UniProtKB">
        <authorList>
            <consortium name="Ensembl"/>
        </authorList>
    </citation>
    <scope>IDENTIFICATION</scope>
</reference>
<dbReference type="GO" id="GO:0007173">
    <property type="term" value="P:epidermal growth factor receptor signaling pathway"/>
    <property type="evidence" value="ECO:0007669"/>
    <property type="project" value="TreeGrafter"/>
</dbReference>
<dbReference type="STRING" id="61819.ENSACIP00000026880"/>
<evidence type="ECO:0000256" key="3">
    <source>
        <dbReference type="ARBA" id="ARBA00022525"/>
    </source>
</evidence>
<sequence length="159" mass="17662">VNNEDLFCLTGVIPIYGISFVQFLSRSMSHSIHSGKASDGSLLLAAGQGEKRPHAVKRSTQNCDSSYDNYCLNDGQCMLLLDINEHHCKCERGFIGPRCDTPELVFQPMGEGQIIVIVFCVSLLIIGLAGALYLCCKWYKKNRFPRQPKRQGYTGVQTA</sequence>
<feature type="disulfide bond" evidence="12">
    <location>
        <begin position="71"/>
        <end position="88"/>
    </location>
</feature>
<evidence type="ECO:0000313" key="16">
    <source>
        <dbReference type="Proteomes" id="UP000261340"/>
    </source>
</evidence>
<organism evidence="15 16">
    <name type="scientific">Amphilophus citrinellus</name>
    <name type="common">Midas cichlid</name>
    <name type="synonym">Cichlasoma citrinellum</name>
    <dbReference type="NCBI Taxonomy" id="61819"/>
    <lineage>
        <taxon>Eukaryota</taxon>
        <taxon>Metazoa</taxon>
        <taxon>Chordata</taxon>
        <taxon>Craniata</taxon>
        <taxon>Vertebrata</taxon>
        <taxon>Euteleostomi</taxon>
        <taxon>Actinopterygii</taxon>
        <taxon>Neopterygii</taxon>
        <taxon>Teleostei</taxon>
        <taxon>Neoteleostei</taxon>
        <taxon>Acanthomorphata</taxon>
        <taxon>Ovalentaria</taxon>
        <taxon>Cichlomorphae</taxon>
        <taxon>Cichliformes</taxon>
        <taxon>Cichlidae</taxon>
        <taxon>New World cichlids</taxon>
        <taxon>Cichlasomatinae</taxon>
        <taxon>Heroini</taxon>
        <taxon>Amphilophus</taxon>
    </lineage>
</organism>
<evidence type="ECO:0000256" key="7">
    <source>
        <dbReference type="ARBA" id="ARBA00022989"/>
    </source>
</evidence>
<evidence type="ECO:0000256" key="9">
    <source>
        <dbReference type="ARBA" id="ARBA00023136"/>
    </source>
</evidence>
<keyword evidence="11" id="KW-0325">Glycoprotein</keyword>
<evidence type="ECO:0000256" key="13">
    <source>
        <dbReference type="SAM" id="Phobius"/>
    </source>
</evidence>
<evidence type="ECO:0000313" key="15">
    <source>
        <dbReference type="Ensembl" id="ENSACIP00000026880.1"/>
    </source>
</evidence>
<dbReference type="PROSITE" id="PS50026">
    <property type="entry name" value="EGF_3"/>
    <property type="match status" value="1"/>
</dbReference>
<dbReference type="Gene3D" id="2.10.25.10">
    <property type="entry name" value="Laminin"/>
    <property type="match status" value="1"/>
</dbReference>
<keyword evidence="10 12" id="KW-1015">Disulfide bond</keyword>
<keyword evidence="4 12" id="KW-0245">EGF-like domain</keyword>
<accession>A0A3Q0T419</accession>
<dbReference type="GO" id="GO:0008284">
    <property type="term" value="P:positive regulation of cell population proliferation"/>
    <property type="evidence" value="ECO:0007669"/>
    <property type="project" value="TreeGrafter"/>
</dbReference>
<dbReference type="InterPro" id="IPR000742">
    <property type="entry name" value="EGF"/>
</dbReference>
<feature type="transmembrane region" description="Helical" evidence="13">
    <location>
        <begin position="114"/>
        <end position="136"/>
    </location>
</feature>
<dbReference type="SUPFAM" id="SSF57196">
    <property type="entry name" value="EGF/Laminin"/>
    <property type="match status" value="1"/>
</dbReference>
<dbReference type="PANTHER" id="PTHR10740">
    <property type="entry name" value="TRANSFORMING GROWTH FACTOR ALPHA"/>
    <property type="match status" value="1"/>
</dbReference>
<evidence type="ECO:0000256" key="11">
    <source>
        <dbReference type="ARBA" id="ARBA00023180"/>
    </source>
</evidence>
<proteinExistence type="predicted"/>
<keyword evidence="6" id="KW-0732">Signal</keyword>
<keyword evidence="8" id="KW-0339">Growth factor</keyword>
<evidence type="ECO:0000256" key="4">
    <source>
        <dbReference type="ARBA" id="ARBA00022536"/>
    </source>
</evidence>
<dbReference type="GeneTree" id="ENSGT00940000169510"/>
<keyword evidence="9 13" id="KW-0472">Membrane</keyword>
<dbReference type="PRINTS" id="PR00009">
    <property type="entry name" value="EGFTGF"/>
</dbReference>
<dbReference type="OMA" id="CKWYKKN"/>
<dbReference type="GO" id="GO:0045840">
    <property type="term" value="P:positive regulation of mitotic nuclear division"/>
    <property type="evidence" value="ECO:0007669"/>
    <property type="project" value="TreeGrafter"/>
</dbReference>
<dbReference type="Pfam" id="PF00008">
    <property type="entry name" value="EGF"/>
    <property type="match status" value="1"/>
</dbReference>
<evidence type="ECO:0000256" key="12">
    <source>
        <dbReference type="PROSITE-ProRule" id="PRU00076"/>
    </source>
</evidence>
<keyword evidence="5 13" id="KW-0812">Transmembrane</keyword>
<reference evidence="15" key="2">
    <citation type="submission" date="2025-09" db="UniProtKB">
        <authorList>
            <consortium name="Ensembl"/>
        </authorList>
    </citation>
    <scope>IDENTIFICATION</scope>
</reference>
<dbReference type="PROSITE" id="PS00022">
    <property type="entry name" value="EGF_1"/>
    <property type="match status" value="1"/>
</dbReference>
<protein>
    <recommendedName>
        <fullName evidence="14">EGF-like domain-containing protein</fullName>
    </recommendedName>
</protein>
<dbReference type="GO" id="GO:0016020">
    <property type="term" value="C:membrane"/>
    <property type="evidence" value="ECO:0007669"/>
    <property type="project" value="UniProtKB-SubCell"/>
</dbReference>
<keyword evidence="16" id="KW-1185">Reference proteome</keyword>
<keyword evidence="3" id="KW-0964">Secreted</keyword>
<dbReference type="PANTHER" id="PTHR10740:SF11">
    <property type="entry name" value="PROEPIREGULIN"/>
    <property type="match status" value="1"/>
</dbReference>
<name>A0A3Q0T419_AMPCI</name>
<dbReference type="SMART" id="SM00181">
    <property type="entry name" value="EGF"/>
    <property type="match status" value="1"/>
</dbReference>
<feature type="disulfide bond" evidence="12">
    <location>
        <begin position="90"/>
        <end position="99"/>
    </location>
</feature>
<evidence type="ECO:0000256" key="1">
    <source>
        <dbReference type="ARBA" id="ARBA00004479"/>
    </source>
</evidence>
<comment type="caution">
    <text evidence="12">Lacks conserved residue(s) required for the propagation of feature annotation.</text>
</comment>